<evidence type="ECO:0000313" key="10">
    <source>
        <dbReference type="Proteomes" id="UP000009046"/>
    </source>
</evidence>
<keyword evidence="2 5" id="KW-0812">Transmembrane</keyword>
<reference evidence="8" key="2">
    <citation type="submission" date="2007-04" db="EMBL/GenBank/DDBJ databases">
        <title>The genome of the human body louse.</title>
        <authorList>
            <consortium name="The Human Body Louse Genome Consortium"/>
            <person name="Kirkness E."/>
            <person name="Walenz B."/>
            <person name="Hass B."/>
            <person name="Bruggner R."/>
            <person name="Strausberg R."/>
        </authorList>
    </citation>
    <scope>NUCLEOTIDE SEQUENCE</scope>
    <source>
        <strain evidence="8">USDA</strain>
    </source>
</reference>
<feature type="transmembrane region" description="Helical" evidence="5">
    <location>
        <begin position="368"/>
        <end position="390"/>
    </location>
</feature>
<dbReference type="Proteomes" id="UP000009046">
    <property type="component" value="Unassembled WGS sequence"/>
</dbReference>
<feature type="domain" description="Neurotransmitter-gated ion-channel ligand-binding" evidence="6">
    <location>
        <begin position="212"/>
        <end position="315"/>
    </location>
</feature>
<evidence type="ECO:0000313" key="9">
    <source>
        <dbReference type="EnsemblMetazoa" id="PHUM079980-PA"/>
    </source>
</evidence>
<name>E0VC57_PEDHC</name>
<dbReference type="Pfam" id="PF02931">
    <property type="entry name" value="Neur_chan_LBD"/>
    <property type="match status" value="1"/>
</dbReference>
<dbReference type="GeneID" id="8231369"/>
<dbReference type="GO" id="GO:0016020">
    <property type="term" value="C:membrane"/>
    <property type="evidence" value="ECO:0007669"/>
    <property type="project" value="UniProtKB-SubCell"/>
</dbReference>
<dbReference type="InParanoid" id="E0VC57"/>
<dbReference type="InterPro" id="IPR006202">
    <property type="entry name" value="Neur_chan_lig-bd"/>
</dbReference>
<keyword evidence="3 5" id="KW-1133">Transmembrane helix</keyword>
<dbReference type="PANTHER" id="PTHR18945">
    <property type="entry name" value="NEUROTRANSMITTER GATED ION CHANNEL"/>
    <property type="match status" value="1"/>
</dbReference>
<feature type="transmembrane region" description="Helical" evidence="5">
    <location>
        <begin position="517"/>
        <end position="539"/>
    </location>
</feature>
<keyword evidence="10" id="KW-1185">Reference proteome</keyword>
<dbReference type="Gene3D" id="1.20.58.390">
    <property type="entry name" value="Neurotransmitter-gated ion-channel transmembrane domain"/>
    <property type="match status" value="1"/>
</dbReference>
<dbReference type="KEGG" id="phu:Phum_PHUM079980"/>
<dbReference type="FunCoup" id="E0VC57">
    <property type="interactions" value="5"/>
</dbReference>
<dbReference type="CDD" id="cd18989">
    <property type="entry name" value="LGIC_ECD_cation"/>
    <property type="match status" value="1"/>
</dbReference>
<dbReference type="InterPro" id="IPR006201">
    <property type="entry name" value="Neur_channel"/>
</dbReference>
<feature type="domain" description="Farnesoic acid O-methyl transferase" evidence="7">
    <location>
        <begin position="22"/>
        <end position="162"/>
    </location>
</feature>
<dbReference type="eggNOG" id="KOG3645">
    <property type="taxonomic scope" value="Eukaryota"/>
</dbReference>
<dbReference type="InterPro" id="IPR022041">
    <property type="entry name" value="Methyltransf_FA"/>
</dbReference>
<dbReference type="EMBL" id="AAZO01000954">
    <property type="status" value="NOT_ANNOTATED_CDS"/>
    <property type="molecule type" value="Genomic_DNA"/>
</dbReference>
<dbReference type="InterPro" id="IPR038050">
    <property type="entry name" value="Neuro_actylchol_rec"/>
</dbReference>
<dbReference type="CTD" id="8231369"/>
<dbReference type="EMBL" id="DS235047">
    <property type="protein sequence ID" value="EEB10963.1"/>
    <property type="molecule type" value="Genomic_DNA"/>
</dbReference>
<keyword evidence="4 5" id="KW-0472">Membrane</keyword>
<evidence type="ECO:0000259" key="7">
    <source>
        <dbReference type="Pfam" id="PF12248"/>
    </source>
</evidence>
<accession>E0VC57</accession>
<sequence>MGLAPEDLEGSIYEVGCFRYTSFGYGYRDFFEFRSDNISPNHIFYFNFYVKTVSDAHILLKSSVSGNESIEIVIGGGSNTFSQIRLLRNEDKKTILTQKTENILSEINYRKFLISVDNLGIVFVKDENDVFLSWRFDNLFPIKYYAFGSWTNTKADWKFGCDKNTEIIHDDSQITPLQKLKNDLFTLYNPNTMPNGPKDVLQVTAEFHLDNIHMKWNDNKMKWNPDNYDGIDHLFIPPFQIWTPYLRVLNTLIIEKTPLFDLTTSGVIVTHDGSIFWRPPFKSVSFCEIDLKNWPYDTHNCSVLIGFWMEPPNLLLSMSVDQKTVDNTKIGSEWGVERASSLNNKNDDDDDNYGILYLEIRRNSESQVLLLTVPCMASDVLSLSSFWISFNNPNKFYLSCGSVIMLLVSLLLMGQSIPTMTLEVPKISEFFLKEGRGKINLYSWSVVIACFPILVFVILKNFTKSLKLSESMERMLNNNFLDRFCCLPELPLDVSEYGNLNEETNKMRGNEINSIRLISIIEKIFFLIYVCILTVRYMLL</sequence>
<proteinExistence type="predicted"/>
<dbReference type="SUPFAM" id="SSF63712">
    <property type="entry name" value="Nicotinic receptor ligand binding domain-like"/>
    <property type="match status" value="1"/>
</dbReference>
<feature type="transmembrane region" description="Helical" evidence="5">
    <location>
        <begin position="396"/>
        <end position="418"/>
    </location>
</feature>
<evidence type="ECO:0000256" key="1">
    <source>
        <dbReference type="ARBA" id="ARBA00004141"/>
    </source>
</evidence>
<dbReference type="InterPro" id="IPR036734">
    <property type="entry name" value="Neur_chan_lig-bd_sf"/>
</dbReference>
<evidence type="ECO:0000256" key="2">
    <source>
        <dbReference type="ARBA" id="ARBA00022692"/>
    </source>
</evidence>
<dbReference type="Gene3D" id="2.70.170.10">
    <property type="entry name" value="Neurotransmitter-gated ion-channel ligand-binding domain"/>
    <property type="match status" value="1"/>
</dbReference>
<dbReference type="OrthoDB" id="8182187at2759"/>
<gene>
    <name evidence="9" type="primary">8231369</name>
    <name evidence="8" type="ORF">Phum_PHUM079980</name>
</gene>
<dbReference type="SUPFAM" id="SSF90112">
    <property type="entry name" value="Neurotransmitter-gated ion-channel transmembrane pore"/>
    <property type="match status" value="1"/>
</dbReference>
<dbReference type="HOGENOM" id="CLU_035177_0_0_1"/>
<evidence type="ECO:0000256" key="5">
    <source>
        <dbReference type="SAM" id="Phobius"/>
    </source>
</evidence>
<dbReference type="GO" id="GO:0004888">
    <property type="term" value="F:transmembrane signaling receptor activity"/>
    <property type="evidence" value="ECO:0007669"/>
    <property type="project" value="InterPro"/>
</dbReference>
<reference evidence="8" key="1">
    <citation type="submission" date="2007-04" db="EMBL/GenBank/DDBJ databases">
        <title>Annotation of Pediculus humanus corporis strain USDA.</title>
        <authorList>
            <person name="Kirkness E."/>
            <person name="Hannick L."/>
            <person name="Hass B."/>
            <person name="Bruggner R."/>
            <person name="Lawson D."/>
            <person name="Bidwell S."/>
            <person name="Joardar V."/>
            <person name="Caler E."/>
            <person name="Walenz B."/>
            <person name="Inman J."/>
            <person name="Schobel S."/>
            <person name="Galinsky K."/>
            <person name="Amedeo P."/>
            <person name="Strausberg R."/>
        </authorList>
    </citation>
    <scope>NUCLEOTIDE SEQUENCE</scope>
    <source>
        <strain evidence="8">USDA</strain>
    </source>
</reference>
<protein>
    <submittedName>
        <fullName evidence="8">Neuronal acetylcholine receptor protein subunit alpha-5, putative</fullName>
    </submittedName>
</protein>
<dbReference type="EMBL" id="AAZO01000955">
    <property type="status" value="NOT_ANNOTATED_CDS"/>
    <property type="molecule type" value="Genomic_DNA"/>
</dbReference>
<organism>
    <name type="scientific">Pediculus humanus subsp. corporis</name>
    <name type="common">Body louse</name>
    <dbReference type="NCBI Taxonomy" id="121224"/>
    <lineage>
        <taxon>Eukaryota</taxon>
        <taxon>Metazoa</taxon>
        <taxon>Ecdysozoa</taxon>
        <taxon>Arthropoda</taxon>
        <taxon>Hexapoda</taxon>
        <taxon>Insecta</taxon>
        <taxon>Pterygota</taxon>
        <taxon>Neoptera</taxon>
        <taxon>Paraneoptera</taxon>
        <taxon>Psocodea</taxon>
        <taxon>Troctomorpha</taxon>
        <taxon>Phthiraptera</taxon>
        <taxon>Anoplura</taxon>
        <taxon>Pediculidae</taxon>
        <taxon>Pediculus</taxon>
    </lineage>
</organism>
<dbReference type="InterPro" id="IPR036719">
    <property type="entry name" value="Neuro-gated_channel_TM_sf"/>
</dbReference>
<comment type="subcellular location">
    <subcellularLocation>
        <location evidence="1">Membrane</location>
        <topology evidence="1">Multi-pass membrane protein</topology>
    </subcellularLocation>
</comment>
<dbReference type="EnsemblMetazoa" id="PHUM079980-RA">
    <property type="protein sequence ID" value="PHUM079980-PA"/>
    <property type="gene ID" value="PHUM079980"/>
</dbReference>
<dbReference type="RefSeq" id="XP_002423701.1">
    <property type="nucleotide sequence ID" value="XM_002423656.1"/>
</dbReference>
<evidence type="ECO:0000256" key="3">
    <source>
        <dbReference type="ARBA" id="ARBA00022989"/>
    </source>
</evidence>
<evidence type="ECO:0000313" key="8">
    <source>
        <dbReference type="EMBL" id="EEB10963.1"/>
    </source>
</evidence>
<evidence type="ECO:0000256" key="4">
    <source>
        <dbReference type="ARBA" id="ARBA00023136"/>
    </source>
</evidence>
<dbReference type="OMA" id="YRDFFMV"/>
<dbReference type="Pfam" id="PF12248">
    <property type="entry name" value="Methyltransf_FA"/>
    <property type="match status" value="1"/>
</dbReference>
<dbReference type="GO" id="GO:0005230">
    <property type="term" value="F:extracellular ligand-gated monoatomic ion channel activity"/>
    <property type="evidence" value="ECO:0007669"/>
    <property type="project" value="InterPro"/>
</dbReference>
<dbReference type="VEuPathDB" id="VectorBase:PHUM079980"/>
<feature type="transmembrane region" description="Helical" evidence="5">
    <location>
        <begin position="439"/>
        <end position="459"/>
    </location>
</feature>
<keyword evidence="8" id="KW-0675">Receptor</keyword>
<reference evidence="9" key="3">
    <citation type="submission" date="2021-02" db="UniProtKB">
        <authorList>
            <consortium name="EnsemblMetazoa"/>
        </authorList>
    </citation>
    <scope>IDENTIFICATION</scope>
    <source>
        <strain evidence="9">USDA</strain>
    </source>
</reference>
<dbReference type="AlphaFoldDB" id="E0VC57"/>
<evidence type="ECO:0000259" key="6">
    <source>
        <dbReference type="Pfam" id="PF02931"/>
    </source>
</evidence>